<dbReference type="SUPFAM" id="SSF53335">
    <property type="entry name" value="S-adenosyl-L-methionine-dependent methyltransferases"/>
    <property type="match status" value="1"/>
</dbReference>
<dbReference type="InterPro" id="IPR041532">
    <property type="entry name" value="RlmI-like_PUA"/>
</dbReference>
<dbReference type="InterPro" id="IPR019614">
    <property type="entry name" value="SAM-dep_methyl-trfase"/>
</dbReference>
<evidence type="ECO:0000256" key="4">
    <source>
        <dbReference type="ARBA" id="ARBA00022603"/>
    </source>
</evidence>
<evidence type="ECO:0000259" key="8">
    <source>
        <dbReference type="Pfam" id="PF10672"/>
    </source>
</evidence>
<dbReference type="EMBL" id="JALNMH010000008">
    <property type="protein sequence ID" value="MCK7594078.1"/>
    <property type="molecule type" value="Genomic_DNA"/>
</dbReference>
<keyword evidence="6" id="KW-0949">S-adenosyl-L-methionine</keyword>
<dbReference type="Proteomes" id="UP001431449">
    <property type="component" value="Unassembled WGS sequence"/>
</dbReference>
<accession>A0ABT0GHQ9</accession>
<dbReference type="Gene3D" id="3.40.50.150">
    <property type="entry name" value="Vaccinia Virus protein VP39"/>
    <property type="match status" value="1"/>
</dbReference>
<feature type="domain" description="S-adenosylmethionine-dependent methyltransferase" evidence="8">
    <location>
        <begin position="180"/>
        <end position="352"/>
    </location>
</feature>
<evidence type="ECO:0000313" key="11">
    <source>
        <dbReference type="Proteomes" id="UP001431449"/>
    </source>
</evidence>
<dbReference type="Pfam" id="PF17785">
    <property type="entry name" value="PUA_3"/>
    <property type="match status" value="1"/>
</dbReference>
<dbReference type="GO" id="GO:0032259">
    <property type="term" value="P:methylation"/>
    <property type="evidence" value="ECO:0007669"/>
    <property type="project" value="UniProtKB-KW"/>
</dbReference>
<dbReference type="PANTHER" id="PTHR42873">
    <property type="entry name" value="RIBOSOMAL RNA LARGE SUBUNIT METHYLTRANSFERASE"/>
    <property type="match status" value="1"/>
</dbReference>
<dbReference type="GO" id="GO:0008168">
    <property type="term" value="F:methyltransferase activity"/>
    <property type="evidence" value="ECO:0007669"/>
    <property type="project" value="UniProtKB-KW"/>
</dbReference>
<keyword evidence="2" id="KW-0963">Cytoplasm</keyword>
<reference evidence="10" key="1">
    <citation type="submission" date="2022-04" db="EMBL/GenBank/DDBJ databases">
        <title>Lysobacter sp. CAU 1642 isolated from sea sand.</title>
        <authorList>
            <person name="Kim W."/>
        </authorList>
    </citation>
    <scope>NUCLEOTIDE SEQUENCE</scope>
    <source>
        <strain evidence="10">CAU 1642</strain>
    </source>
</reference>
<dbReference type="InterPro" id="IPR015947">
    <property type="entry name" value="PUA-like_sf"/>
</dbReference>
<dbReference type="CDD" id="cd02440">
    <property type="entry name" value="AdoMet_MTases"/>
    <property type="match status" value="1"/>
</dbReference>
<protein>
    <submittedName>
        <fullName evidence="10">Class I SAM-dependent rRNA methyltransferase</fullName>
    </submittedName>
</protein>
<organism evidence="10 11">
    <name type="scientific">Pseudomarimonas salicorniae</name>
    <dbReference type="NCBI Taxonomy" id="2933270"/>
    <lineage>
        <taxon>Bacteria</taxon>
        <taxon>Pseudomonadati</taxon>
        <taxon>Pseudomonadota</taxon>
        <taxon>Gammaproteobacteria</taxon>
        <taxon>Lysobacterales</taxon>
        <taxon>Lysobacteraceae</taxon>
        <taxon>Pseudomarimonas</taxon>
    </lineage>
</organism>
<dbReference type="PROSITE" id="PS50890">
    <property type="entry name" value="PUA"/>
    <property type="match status" value="1"/>
</dbReference>
<keyword evidence="5" id="KW-0808">Transferase</keyword>
<dbReference type="InterPro" id="IPR036974">
    <property type="entry name" value="PUA_sf"/>
</dbReference>
<keyword evidence="4 10" id="KW-0489">Methyltransferase</keyword>
<proteinExistence type="inferred from homology"/>
<dbReference type="CDD" id="cd11572">
    <property type="entry name" value="RlmI_M_like"/>
    <property type="match status" value="1"/>
</dbReference>
<evidence type="ECO:0000313" key="10">
    <source>
        <dbReference type="EMBL" id="MCK7594078.1"/>
    </source>
</evidence>
<dbReference type="PANTHER" id="PTHR42873:SF1">
    <property type="entry name" value="S-ADENOSYLMETHIONINE-DEPENDENT METHYLTRANSFERASE DOMAIN-CONTAINING PROTEIN"/>
    <property type="match status" value="1"/>
</dbReference>
<name>A0ABT0GHQ9_9GAMM</name>
<dbReference type="SUPFAM" id="SSF88697">
    <property type="entry name" value="PUA domain-like"/>
    <property type="match status" value="1"/>
</dbReference>
<sequence>MHANEYPMLMLRRGEDRRLRAGHLWVFSNEVDVARTPLDRFGPGEPVLIADHGGRVLGSGYVNPHSLICARLVDRHAAALDRSLITHRLNVALSLRQRSHPTPHYRLVFGESDGLPGLTVDRFGEVLVCQATTAGMDALRAEVDAALLKVLSPTSIVWKNDSSARKLEGLDSEVLASHGPLPGTLEVIEADARFEVATEGGQKTGWFYDQRDNRDRLMPWLAGQRVLDLFSYVGGWGVRAALAGASDVTCVDASADACALVERNAVINGVTDRVRAARVDAFDFLRNARAERQHWDVVVVDPPAFVKRKKDFKEGALAYRRINEAAMQVLSRDGLLVTASCSYHMPRSALLEAVQAGARHLDRQVQVLAPLQQGVDHPIHAAIQETDYLKGFLCRVLPS</sequence>
<dbReference type="Gene3D" id="3.30.750.80">
    <property type="entry name" value="RNA methyltransferase domain (HRMD) like"/>
    <property type="match status" value="1"/>
</dbReference>
<keyword evidence="11" id="KW-1185">Reference proteome</keyword>
<comment type="caution">
    <text evidence="10">The sequence shown here is derived from an EMBL/GenBank/DDBJ whole genome shotgun (WGS) entry which is preliminary data.</text>
</comment>
<evidence type="ECO:0000259" key="9">
    <source>
        <dbReference type="Pfam" id="PF17785"/>
    </source>
</evidence>
<dbReference type="CDD" id="cd21153">
    <property type="entry name" value="PUA_RlmI"/>
    <property type="match status" value="1"/>
</dbReference>
<evidence type="ECO:0000256" key="5">
    <source>
        <dbReference type="ARBA" id="ARBA00022679"/>
    </source>
</evidence>
<dbReference type="Gene3D" id="2.30.130.10">
    <property type="entry name" value="PUA domain"/>
    <property type="match status" value="1"/>
</dbReference>
<comment type="subcellular location">
    <subcellularLocation>
        <location evidence="1">Cytoplasm</location>
    </subcellularLocation>
</comment>
<evidence type="ECO:0000256" key="7">
    <source>
        <dbReference type="ARBA" id="ARBA00038091"/>
    </source>
</evidence>
<evidence type="ECO:0000256" key="3">
    <source>
        <dbReference type="ARBA" id="ARBA00022552"/>
    </source>
</evidence>
<evidence type="ECO:0000256" key="6">
    <source>
        <dbReference type="ARBA" id="ARBA00022691"/>
    </source>
</evidence>
<dbReference type="InterPro" id="IPR029063">
    <property type="entry name" value="SAM-dependent_MTases_sf"/>
</dbReference>
<dbReference type="Pfam" id="PF10672">
    <property type="entry name" value="Methyltrans_SAM"/>
    <property type="match status" value="1"/>
</dbReference>
<evidence type="ECO:0000256" key="2">
    <source>
        <dbReference type="ARBA" id="ARBA00022490"/>
    </source>
</evidence>
<evidence type="ECO:0000256" key="1">
    <source>
        <dbReference type="ARBA" id="ARBA00004496"/>
    </source>
</evidence>
<gene>
    <name evidence="10" type="ORF">M0G41_10375</name>
</gene>
<keyword evidence="3" id="KW-0698">rRNA processing</keyword>
<feature type="domain" description="RlmI-like PUA" evidence="9">
    <location>
        <begin position="10"/>
        <end position="75"/>
    </location>
</feature>
<comment type="similarity">
    <text evidence="7">Belongs to the methyltransferase superfamily. RlmI family.</text>
</comment>
<dbReference type="RefSeq" id="WP_248209030.1">
    <property type="nucleotide sequence ID" value="NZ_JALNMH010000008.1"/>
</dbReference>